<feature type="chain" id="PRO_5013162724" description="SET domain-containing protein" evidence="1">
    <location>
        <begin position="19"/>
        <end position="537"/>
    </location>
</feature>
<feature type="domain" description="SET" evidence="2">
    <location>
        <begin position="24"/>
        <end position="358"/>
    </location>
</feature>
<dbReference type="SUPFAM" id="SSF82199">
    <property type="entry name" value="SET domain"/>
    <property type="match status" value="1"/>
</dbReference>
<keyword evidence="1" id="KW-0732">Signal</keyword>
<gene>
    <name evidence="3" type="ORF">TM35_000461530</name>
</gene>
<sequence>MHSCRLVLSLGAWVSGLGVRSDAVSQELRRHPASKGNGVRTQVRCVVAKRDICRGERLCVVPESHILHGEHAAQLLQRTSAQCSLASYTELQRCLSSIPGDPSLLSTRDPLLITLAVYTLKYGGISHPLVEWAACLPPRVPPTGMLLLQEQVGTVPFEPLQRRLRIGEHTAALPETGANDPTVSTELMLQAAEQYGIENVGKPQTEVVASQALMTAFHRGVRHPLTQRQHEAANAPRRHVVSLAAQQLLHFEESLQSNVLLSLRTCVSPGCCKDEESEVAVRIMEQLRWSHFMVRSRAVNLQPQRRQRPQVALVPFLDMLNHSARDANVSYQYQPGTGVVIVASRSIKGSEELTLNYGDYKQRGCIFSHTAASGVGVGEEDGETTMRRIESRQMREWDNTTDEDTDSDNNLDRVEEAPFGHGLQKFSHTFSEGHLTEKKVKKSEKEMEMEEEAQLEAAWVWRFGFPRSKDEKSYIASRLWSKGLRRRIAQLTDVRRKGRPGEFVIGVPEGLQHLREQRERLERERFAGSTVFPPQNV</sequence>
<dbReference type="PANTHER" id="PTHR13271:SF151">
    <property type="entry name" value="SET DOMAIN-CONTAINING PROTEIN 4"/>
    <property type="match status" value="1"/>
</dbReference>
<keyword evidence="4" id="KW-1185">Reference proteome</keyword>
<dbReference type="GeneID" id="39990112"/>
<protein>
    <recommendedName>
        <fullName evidence="2">SET domain-containing protein</fullName>
    </recommendedName>
</protein>
<evidence type="ECO:0000256" key="1">
    <source>
        <dbReference type="SAM" id="SignalP"/>
    </source>
</evidence>
<accession>A0A1X0NHU4</accession>
<evidence type="ECO:0000313" key="3">
    <source>
        <dbReference type="EMBL" id="ORC84334.1"/>
    </source>
</evidence>
<dbReference type="RefSeq" id="XP_028878400.1">
    <property type="nucleotide sequence ID" value="XM_029030332.1"/>
</dbReference>
<reference evidence="3 4" key="1">
    <citation type="submission" date="2017-03" db="EMBL/GenBank/DDBJ databases">
        <title>An alternative strategy for trypanosome survival in the mammalian bloodstream revealed through genome and transcriptome analysis of the ubiquitous bovine parasite Trypanosoma (Megatrypanum) theileri.</title>
        <authorList>
            <person name="Kelly S."/>
            <person name="Ivens A."/>
            <person name="Mott A."/>
            <person name="O'Neill E."/>
            <person name="Emms D."/>
            <person name="Macleod O."/>
            <person name="Voorheis P."/>
            <person name="Matthews J."/>
            <person name="Matthews K."/>
            <person name="Carrington M."/>
        </authorList>
    </citation>
    <scope>NUCLEOTIDE SEQUENCE [LARGE SCALE GENOMIC DNA]</scope>
    <source>
        <strain evidence="3">Edinburgh</strain>
    </source>
</reference>
<dbReference type="Proteomes" id="UP000192257">
    <property type="component" value="Unassembled WGS sequence"/>
</dbReference>
<dbReference type="CDD" id="cd10527">
    <property type="entry name" value="SET_LSMT"/>
    <property type="match status" value="1"/>
</dbReference>
<dbReference type="GO" id="GO:0016279">
    <property type="term" value="F:protein-lysine N-methyltransferase activity"/>
    <property type="evidence" value="ECO:0007669"/>
    <property type="project" value="TreeGrafter"/>
</dbReference>
<dbReference type="InterPro" id="IPR001214">
    <property type="entry name" value="SET_dom"/>
</dbReference>
<evidence type="ECO:0000313" key="4">
    <source>
        <dbReference type="Proteomes" id="UP000192257"/>
    </source>
</evidence>
<organism evidence="3 4">
    <name type="scientific">Trypanosoma theileri</name>
    <dbReference type="NCBI Taxonomy" id="67003"/>
    <lineage>
        <taxon>Eukaryota</taxon>
        <taxon>Discoba</taxon>
        <taxon>Euglenozoa</taxon>
        <taxon>Kinetoplastea</taxon>
        <taxon>Metakinetoplastina</taxon>
        <taxon>Trypanosomatida</taxon>
        <taxon>Trypanosomatidae</taxon>
        <taxon>Trypanosoma</taxon>
    </lineage>
</organism>
<dbReference type="AlphaFoldDB" id="A0A1X0NHU4"/>
<evidence type="ECO:0000259" key="2">
    <source>
        <dbReference type="PROSITE" id="PS50280"/>
    </source>
</evidence>
<dbReference type="Gene3D" id="3.90.1410.10">
    <property type="entry name" value="set domain protein methyltransferase, domain 1"/>
    <property type="match status" value="1"/>
</dbReference>
<dbReference type="OrthoDB" id="341421at2759"/>
<feature type="signal peptide" evidence="1">
    <location>
        <begin position="1"/>
        <end position="18"/>
    </location>
</feature>
<dbReference type="PROSITE" id="PS50280">
    <property type="entry name" value="SET"/>
    <property type="match status" value="1"/>
</dbReference>
<dbReference type="EMBL" id="NBCO01000046">
    <property type="protein sequence ID" value="ORC84334.1"/>
    <property type="molecule type" value="Genomic_DNA"/>
</dbReference>
<dbReference type="InterPro" id="IPR046341">
    <property type="entry name" value="SET_dom_sf"/>
</dbReference>
<dbReference type="InterPro" id="IPR050600">
    <property type="entry name" value="SETD3_SETD6_MTase"/>
</dbReference>
<dbReference type="PANTHER" id="PTHR13271">
    <property type="entry name" value="UNCHARACTERIZED PUTATIVE METHYLTRANSFERASE"/>
    <property type="match status" value="1"/>
</dbReference>
<comment type="caution">
    <text evidence="3">The sequence shown here is derived from an EMBL/GenBank/DDBJ whole genome shotgun (WGS) entry which is preliminary data.</text>
</comment>
<dbReference type="VEuPathDB" id="TriTrypDB:TM35_000461530"/>
<dbReference type="Pfam" id="PF00856">
    <property type="entry name" value="SET"/>
    <property type="match status" value="1"/>
</dbReference>
<proteinExistence type="predicted"/>
<name>A0A1X0NHU4_9TRYP</name>